<dbReference type="Proteomes" id="UP000230557">
    <property type="component" value="Unassembled WGS sequence"/>
</dbReference>
<evidence type="ECO:0000256" key="6">
    <source>
        <dbReference type="ARBA" id="ARBA00022989"/>
    </source>
</evidence>
<dbReference type="InterPro" id="IPR038731">
    <property type="entry name" value="RgtA/B/C-like"/>
</dbReference>
<dbReference type="InterPro" id="IPR050297">
    <property type="entry name" value="LipidA_mod_glycosyltrf_83"/>
</dbReference>
<dbReference type="GO" id="GO:0005886">
    <property type="term" value="C:plasma membrane"/>
    <property type="evidence" value="ECO:0007669"/>
    <property type="project" value="UniProtKB-SubCell"/>
</dbReference>
<comment type="caution">
    <text evidence="10">The sequence shown here is derived from an EMBL/GenBank/DDBJ whole genome shotgun (WGS) entry which is preliminary data.</text>
</comment>
<accession>A0A2H0VDD2</accession>
<feature type="domain" description="Glycosyltransferase RgtA/B/C/D-like" evidence="9">
    <location>
        <begin position="189"/>
        <end position="251"/>
    </location>
</feature>
<feature type="transmembrane region" description="Helical" evidence="8">
    <location>
        <begin position="123"/>
        <end position="140"/>
    </location>
</feature>
<evidence type="ECO:0000313" key="10">
    <source>
        <dbReference type="EMBL" id="PIR97083.1"/>
    </source>
</evidence>
<sequence length="578" mass="67039">MSISKWRAILFLAIILVAIFFRFYALDRADVLTDEASVSFRAIGYLDFLATPYQTTPLEWMDERPWWSYLSFHDHPPLNFLIQFFTFKVFGISTFAMRLPAALFGLLSVGLLYLISRQLASEAIGFLAAGFLAVNSYHVWVSRVALQESASIFFVLLSFWVLLKAISKASPQPSPKRERRQGEAVNLVKKKYFCLFGLLAGMALLIKIHTIVIFPLAFLYLWFFRRDLFKQREIYISGLISIAVFSPYILYNIFLYKTFGHFDFQFSYLLGQDVAEWAARPGRFEFPTLGEKLKYFFINFKETLSPVFFWISGLSVVGTVVALWKKTFSRFLVSVLSLYFLFFTVLIGPSRRFLILMVPWLALLVAMVLIELLSRLGKLRKVFWVLIFGIFTAETVFAFNTNLSLKEPRKDGFQSIAIKQLAYPYGYNALDSVIDGILEEKKPAVVLPIANKNLSDFISEKTKRLKGEPFAAMFVYDPRFYGEAMLWALTRRMIYEGWPVMTYDVYKQALDNLGPDFFRDLEIEEFYYIAPGERIILQPNISAIVSDEELEQFENNLEKPRIINNSFDKEVFKIYNFK</sequence>
<evidence type="ECO:0000256" key="3">
    <source>
        <dbReference type="ARBA" id="ARBA00022676"/>
    </source>
</evidence>
<evidence type="ECO:0000256" key="7">
    <source>
        <dbReference type="ARBA" id="ARBA00023136"/>
    </source>
</evidence>
<comment type="subcellular location">
    <subcellularLocation>
        <location evidence="1">Cell membrane</location>
        <topology evidence="1">Multi-pass membrane protein</topology>
    </subcellularLocation>
</comment>
<dbReference type="PANTHER" id="PTHR33908">
    <property type="entry name" value="MANNOSYLTRANSFERASE YKCB-RELATED"/>
    <property type="match status" value="1"/>
</dbReference>
<dbReference type="EMBL" id="PFAJ01000044">
    <property type="protein sequence ID" value="PIR97083.1"/>
    <property type="molecule type" value="Genomic_DNA"/>
</dbReference>
<feature type="domain" description="Glycosyltransferase RgtA/B/C/D-like" evidence="9">
    <location>
        <begin position="74"/>
        <end position="171"/>
    </location>
</feature>
<reference evidence="11" key="1">
    <citation type="submission" date="2017-09" db="EMBL/GenBank/DDBJ databases">
        <title>Depth-based differentiation of microbial function through sediment-hosted aquifers and enrichment of novel symbionts in the deep terrestrial subsurface.</title>
        <authorList>
            <person name="Probst A.J."/>
            <person name="Ladd B."/>
            <person name="Jarett J.K."/>
            <person name="Geller-Mcgrath D.E."/>
            <person name="Sieber C.M.K."/>
            <person name="Emerson J.B."/>
            <person name="Anantharaman K."/>
            <person name="Thomas B.C."/>
            <person name="Malmstrom R."/>
            <person name="Stieglmeier M."/>
            <person name="Klingl A."/>
            <person name="Woyke T."/>
            <person name="Ryan C.M."/>
            <person name="Banfield J.F."/>
        </authorList>
    </citation>
    <scope>NUCLEOTIDE SEQUENCE [LARGE SCALE GENOMIC DNA]</scope>
</reference>
<keyword evidence="4" id="KW-0808">Transferase</keyword>
<organism evidence="10 11">
    <name type="scientific">Candidatus Doudnabacteria bacterium CG10_big_fil_rev_8_21_14_0_10_41_10</name>
    <dbReference type="NCBI Taxonomy" id="1974551"/>
    <lineage>
        <taxon>Bacteria</taxon>
        <taxon>Candidatus Doudnaibacteriota</taxon>
    </lineage>
</organism>
<dbReference type="AlphaFoldDB" id="A0A2H0VDD2"/>
<evidence type="ECO:0000256" key="1">
    <source>
        <dbReference type="ARBA" id="ARBA00004651"/>
    </source>
</evidence>
<feature type="transmembrane region" description="Helical" evidence="8">
    <location>
        <begin position="95"/>
        <end position="116"/>
    </location>
</feature>
<proteinExistence type="predicted"/>
<evidence type="ECO:0000256" key="2">
    <source>
        <dbReference type="ARBA" id="ARBA00022475"/>
    </source>
</evidence>
<keyword evidence="5 8" id="KW-0812">Transmembrane</keyword>
<feature type="transmembrane region" description="Helical" evidence="8">
    <location>
        <begin position="382"/>
        <end position="400"/>
    </location>
</feature>
<feature type="transmembrane region" description="Helical" evidence="8">
    <location>
        <begin position="192"/>
        <end position="222"/>
    </location>
</feature>
<evidence type="ECO:0000313" key="11">
    <source>
        <dbReference type="Proteomes" id="UP000230557"/>
    </source>
</evidence>
<evidence type="ECO:0000256" key="8">
    <source>
        <dbReference type="SAM" id="Phobius"/>
    </source>
</evidence>
<feature type="transmembrane region" description="Helical" evidence="8">
    <location>
        <begin position="353"/>
        <end position="370"/>
    </location>
</feature>
<dbReference type="PANTHER" id="PTHR33908:SF11">
    <property type="entry name" value="MEMBRANE PROTEIN"/>
    <property type="match status" value="1"/>
</dbReference>
<feature type="transmembrane region" description="Helical" evidence="8">
    <location>
        <begin position="330"/>
        <end position="348"/>
    </location>
</feature>
<dbReference type="GO" id="GO:0016763">
    <property type="term" value="F:pentosyltransferase activity"/>
    <property type="evidence" value="ECO:0007669"/>
    <property type="project" value="TreeGrafter"/>
</dbReference>
<feature type="transmembrane region" description="Helical" evidence="8">
    <location>
        <begin position="234"/>
        <end position="256"/>
    </location>
</feature>
<name>A0A2H0VDD2_9BACT</name>
<gene>
    <name evidence="10" type="ORF">COT91_03195</name>
</gene>
<evidence type="ECO:0000256" key="4">
    <source>
        <dbReference type="ARBA" id="ARBA00022679"/>
    </source>
</evidence>
<keyword evidence="6 8" id="KW-1133">Transmembrane helix</keyword>
<feature type="transmembrane region" description="Helical" evidence="8">
    <location>
        <begin position="304"/>
        <end position="324"/>
    </location>
</feature>
<protein>
    <recommendedName>
        <fullName evidence="9">Glycosyltransferase RgtA/B/C/D-like domain-containing protein</fullName>
    </recommendedName>
</protein>
<keyword evidence="2" id="KW-1003">Cell membrane</keyword>
<dbReference type="GO" id="GO:0009103">
    <property type="term" value="P:lipopolysaccharide biosynthetic process"/>
    <property type="evidence" value="ECO:0007669"/>
    <property type="project" value="UniProtKB-ARBA"/>
</dbReference>
<dbReference type="Pfam" id="PF13231">
    <property type="entry name" value="PMT_2"/>
    <property type="match status" value="2"/>
</dbReference>
<keyword evidence="7 8" id="KW-0472">Membrane</keyword>
<evidence type="ECO:0000256" key="5">
    <source>
        <dbReference type="ARBA" id="ARBA00022692"/>
    </source>
</evidence>
<keyword evidence="3" id="KW-0328">Glycosyltransferase</keyword>
<evidence type="ECO:0000259" key="9">
    <source>
        <dbReference type="Pfam" id="PF13231"/>
    </source>
</evidence>